<dbReference type="SUPFAM" id="SSF52540">
    <property type="entry name" value="P-loop containing nucleoside triphosphate hydrolases"/>
    <property type="match status" value="1"/>
</dbReference>
<dbReference type="Gene3D" id="3.40.50.300">
    <property type="entry name" value="P-loop containing nucleotide triphosphate hydrolases"/>
    <property type="match status" value="1"/>
</dbReference>
<dbReference type="GO" id="GO:0006260">
    <property type="term" value="P:DNA replication"/>
    <property type="evidence" value="ECO:0007669"/>
    <property type="project" value="TreeGrafter"/>
</dbReference>
<comment type="caution">
    <text evidence="5">The sequence shown here is derived from an EMBL/GenBank/DDBJ whole genome shotgun (WGS) entry which is preliminary data.</text>
</comment>
<dbReference type="NCBIfam" id="NF038214">
    <property type="entry name" value="IS21_help_AAA"/>
    <property type="match status" value="1"/>
</dbReference>
<dbReference type="Proteomes" id="UP000244338">
    <property type="component" value="Unassembled WGS sequence"/>
</dbReference>
<dbReference type="InterPro" id="IPR003593">
    <property type="entry name" value="AAA+_ATPase"/>
</dbReference>
<evidence type="ECO:0000259" key="4">
    <source>
        <dbReference type="SMART" id="SM00382"/>
    </source>
</evidence>
<name>A0A2R6XX65_9BACL</name>
<dbReference type="Pfam" id="PF01695">
    <property type="entry name" value="IstB_IS21"/>
    <property type="match status" value="1"/>
</dbReference>
<evidence type="ECO:0000313" key="5">
    <source>
        <dbReference type="EMBL" id="PTQ55019.1"/>
    </source>
</evidence>
<dbReference type="PRINTS" id="PR00300">
    <property type="entry name" value="CLPPROTEASEA"/>
</dbReference>
<dbReference type="InterPro" id="IPR002611">
    <property type="entry name" value="IstB_ATP-bd"/>
</dbReference>
<dbReference type="EMBL" id="PEBX01000233">
    <property type="protein sequence ID" value="PTQ55019.1"/>
    <property type="molecule type" value="Genomic_DNA"/>
</dbReference>
<keyword evidence="3" id="KW-0067">ATP-binding</keyword>
<evidence type="ECO:0000313" key="6">
    <source>
        <dbReference type="Proteomes" id="UP000244338"/>
    </source>
</evidence>
<proteinExistence type="inferred from homology"/>
<accession>A0A2R6XX65</accession>
<dbReference type="PANTHER" id="PTHR30050:SF4">
    <property type="entry name" value="ATP-BINDING PROTEIN RV3427C IN INSERTION SEQUENCE-RELATED"/>
    <property type="match status" value="1"/>
</dbReference>
<dbReference type="AlphaFoldDB" id="A0A2R6XX65"/>
<keyword evidence="2" id="KW-0547">Nucleotide-binding</keyword>
<reference evidence="6" key="1">
    <citation type="journal article" date="2018" name="Sci. Rep.">
        <title>Lignite coal burning seam in the remote Altai Mountains harbors a hydrogen-driven thermophilic microbial community.</title>
        <authorList>
            <person name="Kadnikov V.V."/>
            <person name="Mardanov A.V."/>
            <person name="Ivasenko D.A."/>
            <person name="Antsiferov D.V."/>
            <person name="Beletsky A.V."/>
            <person name="Karnachuk O.V."/>
            <person name="Ravin N.V."/>
        </authorList>
    </citation>
    <scope>NUCLEOTIDE SEQUENCE [LARGE SCALE GENOMIC DNA]</scope>
</reference>
<dbReference type="PIRSF" id="PIRSF003073">
    <property type="entry name" value="DNAC_TnpB_IstB"/>
    <property type="match status" value="1"/>
</dbReference>
<dbReference type="InterPro" id="IPR027417">
    <property type="entry name" value="P-loop_NTPase"/>
</dbReference>
<sequence>MILQERLEQAFSQLGWTWIPEILHRVAEEASKENISYVEFLDNLLQEEILAKNDRYVTLKTKQAHLPYHKTLDQFEFSFQPSIDEKRIRDLATLRFIEHQENVIFLGPPGVGKTHLSVALALKAISERYTVYFTTAHDLVQTLQIADRNNTIRKEMKMYTKPHLLIIDEIGYRKMEDEAAHFFFQIVSERYEKGSILLTSNKSYGSWGEIFGDNVLATAILDRLLHHSSTINIKGESYRIKEKKKAGFFKLDKQNEQGE</sequence>
<dbReference type="InterPro" id="IPR001270">
    <property type="entry name" value="ClpA/B"/>
</dbReference>
<protein>
    <submittedName>
        <fullName evidence="5">Mobile element protein</fullName>
    </submittedName>
</protein>
<feature type="domain" description="AAA+ ATPase" evidence="4">
    <location>
        <begin position="99"/>
        <end position="232"/>
    </location>
</feature>
<dbReference type="PANTHER" id="PTHR30050">
    <property type="entry name" value="CHROMOSOMAL REPLICATION INITIATOR PROTEIN DNAA"/>
    <property type="match status" value="1"/>
</dbReference>
<evidence type="ECO:0000256" key="1">
    <source>
        <dbReference type="ARBA" id="ARBA00008059"/>
    </source>
</evidence>
<evidence type="ECO:0000256" key="2">
    <source>
        <dbReference type="ARBA" id="ARBA00022741"/>
    </source>
</evidence>
<evidence type="ECO:0000256" key="3">
    <source>
        <dbReference type="ARBA" id="ARBA00022840"/>
    </source>
</evidence>
<dbReference type="CDD" id="cd00009">
    <property type="entry name" value="AAA"/>
    <property type="match status" value="1"/>
</dbReference>
<comment type="similarity">
    <text evidence="1">Belongs to the IS21/IS1162 putative ATP-binding protein family.</text>
</comment>
<dbReference type="SMART" id="SM00382">
    <property type="entry name" value="AAA"/>
    <property type="match status" value="1"/>
</dbReference>
<dbReference type="InterPro" id="IPR028350">
    <property type="entry name" value="DNAC/IstB-like"/>
</dbReference>
<dbReference type="GO" id="GO:0005524">
    <property type="term" value="F:ATP binding"/>
    <property type="evidence" value="ECO:0007669"/>
    <property type="project" value="UniProtKB-KW"/>
</dbReference>
<dbReference type="InterPro" id="IPR047661">
    <property type="entry name" value="IstB"/>
</dbReference>
<organism evidence="5 6">
    <name type="scientific">Candidatus Carbonibacillus altaicus</name>
    <dbReference type="NCBI Taxonomy" id="2163959"/>
    <lineage>
        <taxon>Bacteria</taxon>
        <taxon>Bacillati</taxon>
        <taxon>Bacillota</taxon>
        <taxon>Bacilli</taxon>
        <taxon>Bacillales</taxon>
        <taxon>Candidatus Carbonibacillus</taxon>
    </lineage>
</organism>
<gene>
    <name evidence="5" type="ORF">BSOLF_1088</name>
</gene>